<reference evidence="2 3" key="1">
    <citation type="submission" date="2020-02" db="EMBL/GenBank/DDBJ databases">
        <authorList>
            <person name="Zheng R.K."/>
            <person name="Sun C.M."/>
        </authorList>
    </citation>
    <scope>NUCLEOTIDE SEQUENCE [LARGE SCALE GENOMIC DNA]</scope>
    <source>
        <strain evidence="3">rifampicinis</strain>
    </source>
</reference>
<evidence type="ECO:0000259" key="1">
    <source>
        <dbReference type="Pfam" id="PF00557"/>
    </source>
</evidence>
<sequence length="420" mass="47621">MPLEALADTILPLREQMALRNRWLKKRLDTLLPDLMARAGLDMWLVIAREYNEDPVIMSLLPEPAMSARRRTMLLFYRRDDGTVERLNLSRYAHEGYYESAWDPDKDADQYACLARVIEERNPATIGLNHAPLFAFGDGLSYGEYTRLAEALGPELIARTQSAQAMSVGWLEARIPEEMAVYPHLTAIGHSIIATAFSRRVITPGATELDDVRWWMRETMQSLGLKAWFHPSFDLQAPGENYDKEENKRQLILPGDLLWVDMGFTYLGLNTDQQQHGYVLRADETTAPDYLTALLKHGNRLQDIHMEEMAVGRTGNDVLHSALDRAKGEGINPQVYSHPLGYHGHAAGPTIGLWDHQEGVPGNGDYALYNNTCYSIELNVRGDVAEWDGQEVRIMLEEDAALYDGGMHWIDGRQTDYYLL</sequence>
<proteinExistence type="predicted"/>
<evidence type="ECO:0000313" key="2">
    <source>
        <dbReference type="EMBL" id="QPC85184.1"/>
    </source>
</evidence>
<gene>
    <name evidence="2" type="ORF">G4Y79_10960</name>
</gene>
<evidence type="ECO:0000313" key="3">
    <source>
        <dbReference type="Proteomes" id="UP000594468"/>
    </source>
</evidence>
<dbReference type="EMBL" id="CP062983">
    <property type="protein sequence ID" value="QPC85184.1"/>
    <property type="molecule type" value="Genomic_DNA"/>
</dbReference>
<dbReference type="InterPro" id="IPR000994">
    <property type="entry name" value="Pept_M24"/>
</dbReference>
<dbReference type="SUPFAM" id="SSF55920">
    <property type="entry name" value="Creatinase/aminopeptidase"/>
    <property type="match status" value="1"/>
</dbReference>
<dbReference type="Pfam" id="PF00557">
    <property type="entry name" value="Peptidase_M24"/>
    <property type="match status" value="1"/>
</dbReference>
<dbReference type="Proteomes" id="UP000594468">
    <property type="component" value="Chromosome"/>
</dbReference>
<organism evidence="2 3">
    <name type="scientific">Phototrophicus methaneseepsis</name>
    <dbReference type="NCBI Taxonomy" id="2710758"/>
    <lineage>
        <taxon>Bacteria</taxon>
        <taxon>Bacillati</taxon>
        <taxon>Chloroflexota</taxon>
        <taxon>Candidatus Thermofontia</taxon>
        <taxon>Phototrophicales</taxon>
        <taxon>Phototrophicaceae</taxon>
        <taxon>Phototrophicus</taxon>
    </lineage>
</organism>
<dbReference type="InterPro" id="IPR036005">
    <property type="entry name" value="Creatinase/aminopeptidase-like"/>
</dbReference>
<dbReference type="KEGG" id="pmet:G4Y79_10960"/>
<name>A0A7S8IGY5_9CHLR</name>
<protein>
    <submittedName>
        <fullName evidence="2">M24 family metallopeptidase</fullName>
    </submittedName>
</protein>
<accession>A0A7S8IGY5</accession>
<dbReference type="AlphaFoldDB" id="A0A7S8IGY5"/>
<feature type="domain" description="Peptidase M24" evidence="1">
    <location>
        <begin position="196"/>
        <end position="381"/>
    </location>
</feature>
<dbReference type="Gene3D" id="3.90.230.10">
    <property type="entry name" value="Creatinase/methionine aminopeptidase superfamily"/>
    <property type="match status" value="1"/>
</dbReference>
<keyword evidence="3" id="KW-1185">Reference proteome</keyword>